<comment type="caution">
    <text evidence="6">The sequence shown here is derived from an EMBL/GenBank/DDBJ whole genome shotgun (WGS) entry which is preliminary data.</text>
</comment>
<dbReference type="InterPro" id="IPR009057">
    <property type="entry name" value="Homeodomain-like_sf"/>
</dbReference>
<feature type="domain" description="HTH tetR-type" evidence="5">
    <location>
        <begin position="8"/>
        <end position="68"/>
    </location>
</feature>
<dbReference type="GO" id="GO:0000976">
    <property type="term" value="F:transcription cis-regulatory region binding"/>
    <property type="evidence" value="ECO:0007669"/>
    <property type="project" value="TreeGrafter"/>
</dbReference>
<dbReference type="RefSeq" id="WP_147221284.1">
    <property type="nucleotide sequence ID" value="NZ_CAJGYY010000001.1"/>
</dbReference>
<name>A0A5C7A739_9GAMM</name>
<sequence length="229" mass="26563">MSRQHQFKAREENILAMAEQLLLESGNGDITLDSLADQLDLAKGTLYKHFSSKDELYLRIIIRYEEQLFDINRIDDCASAGVARMILQQLLNPQKAMLLNQIEERLAASVTGLNRLFGELYDIRRQRMKRLIDIISVYLRDERSILSTRDYLSSIWAMGQGGAGLLNSSFYQRYLGRRDTLRYALVQQMLDLPSHYPSSARNEEVRDEDMHELVEQIETESKAHRNTAY</sequence>
<feature type="DNA-binding region" description="H-T-H motif" evidence="4">
    <location>
        <begin position="31"/>
        <end position="50"/>
    </location>
</feature>
<keyword evidence="1" id="KW-0805">Transcription regulation</keyword>
<protein>
    <submittedName>
        <fullName evidence="6">TetR/AcrR family transcriptional regulator</fullName>
    </submittedName>
</protein>
<keyword evidence="2 4" id="KW-0238">DNA-binding</keyword>
<gene>
    <name evidence="6" type="ORF">ES754_01095</name>
</gene>
<evidence type="ECO:0000256" key="3">
    <source>
        <dbReference type="ARBA" id="ARBA00023163"/>
    </source>
</evidence>
<dbReference type="PANTHER" id="PTHR30055:SF234">
    <property type="entry name" value="HTH-TYPE TRANSCRIPTIONAL REGULATOR BETI"/>
    <property type="match status" value="1"/>
</dbReference>
<evidence type="ECO:0000259" key="5">
    <source>
        <dbReference type="PROSITE" id="PS50977"/>
    </source>
</evidence>
<evidence type="ECO:0000313" key="6">
    <source>
        <dbReference type="EMBL" id="TXD97616.1"/>
    </source>
</evidence>
<dbReference type="OrthoDB" id="63332at2"/>
<dbReference type="Proteomes" id="UP000321903">
    <property type="component" value="Unassembled WGS sequence"/>
</dbReference>
<keyword evidence="7" id="KW-1185">Reference proteome</keyword>
<evidence type="ECO:0000256" key="2">
    <source>
        <dbReference type="ARBA" id="ARBA00023125"/>
    </source>
</evidence>
<dbReference type="EMBL" id="VORZ01000001">
    <property type="protein sequence ID" value="TXD97616.1"/>
    <property type="molecule type" value="Genomic_DNA"/>
</dbReference>
<dbReference type="PROSITE" id="PS50977">
    <property type="entry name" value="HTH_TETR_2"/>
    <property type="match status" value="1"/>
</dbReference>
<dbReference type="PRINTS" id="PR00455">
    <property type="entry name" value="HTHTETR"/>
</dbReference>
<evidence type="ECO:0000313" key="7">
    <source>
        <dbReference type="Proteomes" id="UP000321903"/>
    </source>
</evidence>
<proteinExistence type="predicted"/>
<dbReference type="Pfam" id="PF00440">
    <property type="entry name" value="TetR_N"/>
    <property type="match status" value="1"/>
</dbReference>
<accession>A0A5C7A739</accession>
<dbReference type="Gene3D" id="1.10.357.10">
    <property type="entry name" value="Tetracycline Repressor, domain 2"/>
    <property type="match status" value="1"/>
</dbReference>
<dbReference type="PANTHER" id="PTHR30055">
    <property type="entry name" value="HTH-TYPE TRANSCRIPTIONAL REGULATOR RUTR"/>
    <property type="match status" value="1"/>
</dbReference>
<organism evidence="6 7">
    <name type="scientific">Psychrobacter frigidicola</name>
    <dbReference type="NCBI Taxonomy" id="45611"/>
    <lineage>
        <taxon>Bacteria</taxon>
        <taxon>Pseudomonadati</taxon>
        <taxon>Pseudomonadota</taxon>
        <taxon>Gammaproteobacteria</taxon>
        <taxon>Moraxellales</taxon>
        <taxon>Moraxellaceae</taxon>
        <taxon>Psychrobacter</taxon>
    </lineage>
</organism>
<dbReference type="GO" id="GO:0003700">
    <property type="term" value="F:DNA-binding transcription factor activity"/>
    <property type="evidence" value="ECO:0007669"/>
    <property type="project" value="TreeGrafter"/>
</dbReference>
<keyword evidence="3" id="KW-0804">Transcription</keyword>
<evidence type="ECO:0000256" key="1">
    <source>
        <dbReference type="ARBA" id="ARBA00023015"/>
    </source>
</evidence>
<dbReference type="AlphaFoldDB" id="A0A5C7A739"/>
<evidence type="ECO:0000256" key="4">
    <source>
        <dbReference type="PROSITE-ProRule" id="PRU00335"/>
    </source>
</evidence>
<reference evidence="6 7" key="1">
    <citation type="submission" date="2019-08" db="EMBL/GenBank/DDBJ databases">
        <title>Genome sequence of Psychrobacter frigidicola ACAM304 (type strain).</title>
        <authorList>
            <person name="Bowman J.P."/>
        </authorList>
    </citation>
    <scope>NUCLEOTIDE SEQUENCE [LARGE SCALE GENOMIC DNA]</scope>
    <source>
        <strain evidence="6 7">ACAM 304</strain>
    </source>
</reference>
<dbReference type="InterPro" id="IPR050109">
    <property type="entry name" value="HTH-type_TetR-like_transc_reg"/>
</dbReference>
<dbReference type="SUPFAM" id="SSF46689">
    <property type="entry name" value="Homeodomain-like"/>
    <property type="match status" value="1"/>
</dbReference>
<dbReference type="InterPro" id="IPR001647">
    <property type="entry name" value="HTH_TetR"/>
</dbReference>